<proteinExistence type="predicted"/>
<name>A0AAW0KQA9_QUESU</name>
<sequence>MKEWEEWDGIGGTMREEEAQESGLKSLPDFLPTTPLKHLDIGLSRILRECCKTEIGDQWPKISHIPNISIHYRSVRRDGLMSLSPKACEFLIRPMKNEMKSKSRRKALRDIFNNGGRIYPWFSRFQKVFFNPVESEDQLAN</sequence>
<evidence type="ECO:0000313" key="2">
    <source>
        <dbReference type="EMBL" id="KAK7841165.1"/>
    </source>
</evidence>
<reference evidence="2 3" key="1">
    <citation type="journal article" date="2018" name="Sci. Data">
        <title>The draft genome sequence of cork oak.</title>
        <authorList>
            <person name="Ramos A.M."/>
            <person name="Usie A."/>
            <person name="Barbosa P."/>
            <person name="Barros P.M."/>
            <person name="Capote T."/>
            <person name="Chaves I."/>
            <person name="Simoes F."/>
            <person name="Abreu I."/>
            <person name="Carrasquinho I."/>
            <person name="Faro C."/>
            <person name="Guimaraes J.B."/>
            <person name="Mendonca D."/>
            <person name="Nobrega F."/>
            <person name="Rodrigues L."/>
            <person name="Saibo N.J.M."/>
            <person name="Varela M.C."/>
            <person name="Egas C."/>
            <person name="Matos J."/>
            <person name="Miguel C.M."/>
            <person name="Oliveira M.M."/>
            <person name="Ricardo C.P."/>
            <person name="Goncalves S."/>
        </authorList>
    </citation>
    <scope>NUCLEOTIDE SEQUENCE [LARGE SCALE GENOMIC DNA]</scope>
    <source>
        <strain evidence="3">cv. HL8</strain>
    </source>
</reference>
<dbReference type="Proteomes" id="UP000237347">
    <property type="component" value="Unassembled WGS sequence"/>
</dbReference>
<feature type="region of interest" description="Disordered" evidence="1">
    <location>
        <begin position="1"/>
        <end position="23"/>
    </location>
</feature>
<evidence type="ECO:0000256" key="1">
    <source>
        <dbReference type="SAM" id="MobiDB-lite"/>
    </source>
</evidence>
<evidence type="ECO:0000313" key="3">
    <source>
        <dbReference type="Proteomes" id="UP000237347"/>
    </source>
</evidence>
<comment type="caution">
    <text evidence="2">The sequence shown here is derived from an EMBL/GenBank/DDBJ whole genome shotgun (WGS) entry which is preliminary data.</text>
</comment>
<dbReference type="EMBL" id="PKMF04000246">
    <property type="protein sequence ID" value="KAK7841165.1"/>
    <property type="molecule type" value="Genomic_DNA"/>
</dbReference>
<keyword evidence="3" id="KW-1185">Reference proteome</keyword>
<gene>
    <name evidence="2" type="ORF">CFP56_015717</name>
</gene>
<dbReference type="AlphaFoldDB" id="A0AAW0KQA9"/>
<accession>A0AAW0KQA9</accession>
<organism evidence="2 3">
    <name type="scientific">Quercus suber</name>
    <name type="common">Cork oak</name>
    <dbReference type="NCBI Taxonomy" id="58331"/>
    <lineage>
        <taxon>Eukaryota</taxon>
        <taxon>Viridiplantae</taxon>
        <taxon>Streptophyta</taxon>
        <taxon>Embryophyta</taxon>
        <taxon>Tracheophyta</taxon>
        <taxon>Spermatophyta</taxon>
        <taxon>Magnoliopsida</taxon>
        <taxon>eudicotyledons</taxon>
        <taxon>Gunneridae</taxon>
        <taxon>Pentapetalae</taxon>
        <taxon>rosids</taxon>
        <taxon>fabids</taxon>
        <taxon>Fagales</taxon>
        <taxon>Fagaceae</taxon>
        <taxon>Quercus</taxon>
    </lineage>
</organism>
<protein>
    <submittedName>
        <fullName evidence="2">Uncharacterized protein</fullName>
    </submittedName>
</protein>